<accession>A0A195FWP3</accession>
<dbReference type="OrthoDB" id="7697492at2759"/>
<feature type="chain" id="PRO_5008271660" evidence="2">
    <location>
        <begin position="18"/>
        <end position="247"/>
    </location>
</feature>
<feature type="compositionally biased region" description="Basic and acidic residues" evidence="1">
    <location>
        <begin position="139"/>
        <end position="150"/>
    </location>
</feature>
<feature type="signal peptide" evidence="2">
    <location>
        <begin position="1"/>
        <end position="17"/>
    </location>
</feature>
<organism evidence="3 4">
    <name type="scientific">Trachymyrmex septentrionalis</name>
    <dbReference type="NCBI Taxonomy" id="34720"/>
    <lineage>
        <taxon>Eukaryota</taxon>
        <taxon>Metazoa</taxon>
        <taxon>Ecdysozoa</taxon>
        <taxon>Arthropoda</taxon>
        <taxon>Hexapoda</taxon>
        <taxon>Insecta</taxon>
        <taxon>Pterygota</taxon>
        <taxon>Neoptera</taxon>
        <taxon>Endopterygota</taxon>
        <taxon>Hymenoptera</taxon>
        <taxon>Apocrita</taxon>
        <taxon>Aculeata</taxon>
        <taxon>Formicoidea</taxon>
        <taxon>Formicidae</taxon>
        <taxon>Myrmicinae</taxon>
        <taxon>Trachymyrmex</taxon>
    </lineage>
</organism>
<evidence type="ECO:0000313" key="4">
    <source>
        <dbReference type="Proteomes" id="UP000078541"/>
    </source>
</evidence>
<proteinExistence type="predicted"/>
<evidence type="ECO:0000256" key="2">
    <source>
        <dbReference type="SAM" id="SignalP"/>
    </source>
</evidence>
<keyword evidence="2" id="KW-0732">Signal</keyword>
<reference evidence="3 4" key="1">
    <citation type="submission" date="2016-03" db="EMBL/GenBank/DDBJ databases">
        <title>Trachymyrmex septentrionalis WGS genome.</title>
        <authorList>
            <person name="Nygaard S."/>
            <person name="Hu H."/>
            <person name="Boomsma J."/>
            <person name="Zhang G."/>
        </authorList>
    </citation>
    <scope>NUCLEOTIDE SEQUENCE [LARGE SCALE GENOMIC DNA]</scope>
    <source>
        <strain evidence="3">Tsep2-gDNA-1</strain>
        <tissue evidence="3">Whole body</tissue>
    </source>
</reference>
<dbReference type="STRING" id="34720.A0A195FWP3"/>
<name>A0A195FWP3_9HYME</name>
<protein>
    <submittedName>
        <fullName evidence="3">Uncharacterized protein</fullName>
    </submittedName>
</protein>
<feature type="region of interest" description="Disordered" evidence="1">
    <location>
        <begin position="129"/>
        <end position="164"/>
    </location>
</feature>
<evidence type="ECO:0000256" key="1">
    <source>
        <dbReference type="SAM" id="MobiDB-lite"/>
    </source>
</evidence>
<gene>
    <name evidence="3" type="ORF">ALC56_00854</name>
</gene>
<dbReference type="Proteomes" id="UP000078541">
    <property type="component" value="Unassembled WGS sequence"/>
</dbReference>
<dbReference type="EMBL" id="KQ981208">
    <property type="protein sequence ID" value="KYN44858.1"/>
    <property type="molecule type" value="Genomic_DNA"/>
</dbReference>
<sequence length="247" mass="25650">MTLFAIVLLGLTSLVTAKLTFLSVPLAYATPLTALTSDIQVGINNGALDGPETVHIDERTELANGIARSAVGSLRERQSLFRDNAPPILTSSAPLGADGRVVDTPEVAAAKVAHAAAHVHERINLANEIARSNGGARETSSEVADRHPDSRIPNTPEVATARANGKISPMNEAARSGDAFPNAVNGRVVPLVLGNNVIATLVPISPNGKPDVPEVAARGEQNLANDVKSVDALAIAGRALAYGRLVY</sequence>
<evidence type="ECO:0000313" key="3">
    <source>
        <dbReference type="EMBL" id="KYN44858.1"/>
    </source>
</evidence>
<dbReference type="KEGG" id="tsep:108751177"/>
<dbReference type="AlphaFoldDB" id="A0A195FWP3"/>
<keyword evidence="4" id="KW-1185">Reference proteome</keyword>